<evidence type="ECO:0000256" key="1">
    <source>
        <dbReference type="SAM" id="MobiDB-lite"/>
    </source>
</evidence>
<sequence length="148" mass="16547">VATHIGGDPTGHLEDRFPASLSRGERTQTGTSIRSECSFPTRVYSSTLFQTSHKKEAPAIDKIYINSGLKDPDLNSAAKRADSLWNNENRRKSNFFYQNLNNQLPGLQRNQHQTSSSGLQGQWTTPGASSFRPQHINAANVDFQTRRD</sequence>
<accession>A0A0A9ZBE6</accession>
<feature type="compositionally biased region" description="Polar residues" evidence="1">
    <location>
        <begin position="107"/>
        <end position="132"/>
    </location>
</feature>
<organism evidence="2">
    <name type="scientific">Lygus hesperus</name>
    <name type="common">Western plant bug</name>
    <dbReference type="NCBI Taxonomy" id="30085"/>
    <lineage>
        <taxon>Eukaryota</taxon>
        <taxon>Metazoa</taxon>
        <taxon>Ecdysozoa</taxon>
        <taxon>Arthropoda</taxon>
        <taxon>Hexapoda</taxon>
        <taxon>Insecta</taxon>
        <taxon>Pterygota</taxon>
        <taxon>Neoptera</taxon>
        <taxon>Paraneoptera</taxon>
        <taxon>Hemiptera</taxon>
        <taxon>Heteroptera</taxon>
        <taxon>Panheteroptera</taxon>
        <taxon>Cimicomorpha</taxon>
        <taxon>Miridae</taxon>
        <taxon>Mirini</taxon>
        <taxon>Lygus</taxon>
    </lineage>
</organism>
<gene>
    <name evidence="2" type="primary">ASP_0</name>
    <name evidence="2" type="ORF">CM83_105686</name>
</gene>
<reference evidence="2" key="1">
    <citation type="journal article" date="2014" name="PLoS ONE">
        <title>Transcriptome-Based Identification of ABC Transporters in the Western Tarnished Plant Bug Lygus hesperus.</title>
        <authorList>
            <person name="Hull J.J."/>
            <person name="Chaney K."/>
            <person name="Geib S.M."/>
            <person name="Fabrick J.A."/>
            <person name="Brent C.S."/>
            <person name="Walsh D."/>
            <person name="Lavine L.C."/>
        </authorList>
    </citation>
    <scope>NUCLEOTIDE SEQUENCE</scope>
</reference>
<feature type="non-terminal residue" evidence="2">
    <location>
        <position position="148"/>
    </location>
</feature>
<evidence type="ECO:0000313" key="2">
    <source>
        <dbReference type="EMBL" id="JAG42587.1"/>
    </source>
</evidence>
<feature type="region of interest" description="Disordered" evidence="1">
    <location>
        <begin position="107"/>
        <end position="148"/>
    </location>
</feature>
<feature type="region of interest" description="Disordered" evidence="1">
    <location>
        <begin position="1"/>
        <end position="31"/>
    </location>
</feature>
<reference evidence="2" key="2">
    <citation type="submission" date="2014-07" db="EMBL/GenBank/DDBJ databases">
        <authorList>
            <person name="Hull J."/>
        </authorList>
    </citation>
    <scope>NUCLEOTIDE SEQUENCE</scope>
</reference>
<feature type="non-terminal residue" evidence="2">
    <location>
        <position position="1"/>
    </location>
</feature>
<name>A0A0A9ZBE6_LYGHE</name>
<proteinExistence type="predicted"/>
<dbReference type="AlphaFoldDB" id="A0A0A9ZBE6"/>
<dbReference type="EMBL" id="GBHO01001017">
    <property type="protein sequence ID" value="JAG42587.1"/>
    <property type="molecule type" value="Transcribed_RNA"/>
</dbReference>
<protein>
    <submittedName>
        <fullName evidence="2">Ancylostoma secreted protein</fullName>
    </submittedName>
</protein>